<dbReference type="Gene3D" id="3.90.1720.10">
    <property type="entry name" value="endopeptidase domain like (from Nostoc punctiforme)"/>
    <property type="match status" value="1"/>
</dbReference>
<name>B1PLJ7_9ZZZZ</name>
<dbReference type="EMBL" id="EU449487">
    <property type="protein sequence ID" value="ACA61154.1"/>
    <property type="molecule type" value="Genomic_DNA"/>
</dbReference>
<accession>B1PLJ7</accession>
<organism evidence="1">
    <name type="scientific">uncultured microorganism</name>
    <dbReference type="NCBI Taxonomy" id="358574"/>
    <lineage>
        <taxon>unclassified sequences</taxon>
        <taxon>environmental samples</taxon>
    </lineage>
</organism>
<evidence type="ECO:0008006" key="2">
    <source>
        <dbReference type="Google" id="ProtNLM"/>
    </source>
</evidence>
<dbReference type="SUPFAM" id="SSF54001">
    <property type="entry name" value="Cysteine proteinases"/>
    <property type="match status" value="1"/>
</dbReference>
<reference evidence="1" key="1">
    <citation type="journal article" date="2009" name="J. Appl. Microbiol.">
        <title>Isolation and partial characterization of novel genes encoding acidic cellulases from metagenomes of buffalo rumens.</title>
        <authorList>
            <person name="Duan C.J."/>
            <person name="Xian L."/>
            <person name="Zhao G.C."/>
            <person name="Feng Y."/>
            <person name="Pang H."/>
            <person name="Bai X.-L."/>
            <person name="Tang J.L."/>
            <person name="Ma Q.-S."/>
            <person name="Feng J.X."/>
        </authorList>
    </citation>
    <scope>NUCLEOTIDE SEQUENCE</scope>
</reference>
<dbReference type="PROSITE" id="PS51257">
    <property type="entry name" value="PROKAR_LIPOPROTEIN"/>
    <property type="match status" value="1"/>
</dbReference>
<proteinExistence type="predicted"/>
<evidence type="ECO:0000313" key="1">
    <source>
        <dbReference type="EMBL" id="ACA61154.1"/>
    </source>
</evidence>
<sequence>MNRLFIFIALLAITACGRPAPVKLQTGDLLFVGSSDEDHGSMDEAIVSATGNLTHVAIVEIDTDGNRWVIDATPKRGVCRYPLDTLIQDNPGAVFLAKRLRDTSGVSQFVDNARRFIGEPYDLTFLPDNGSHYCSELVRDAYRRQDGSYVFEEKPMNFLAPDGSMPPYWESLFERLGMPVPQGISGTNPQDMSASPLLETVPLDF</sequence>
<dbReference type="AlphaFoldDB" id="B1PLJ7"/>
<protein>
    <recommendedName>
        <fullName evidence="2">Permuted papain-like amidase YaeF/Yiix C92 family enzyme</fullName>
    </recommendedName>
</protein>
<dbReference type="InterPro" id="IPR024453">
    <property type="entry name" value="Peptidase_C92"/>
</dbReference>
<dbReference type="InterPro" id="IPR038765">
    <property type="entry name" value="Papain-like_cys_pep_sf"/>
</dbReference>
<dbReference type="Pfam" id="PF05708">
    <property type="entry name" value="Peptidase_C92"/>
    <property type="match status" value="1"/>
</dbReference>